<comment type="subcellular location">
    <subcellularLocation>
        <location evidence="1 9">Cell inner membrane</location>
        <topology evidence="1 9">Single-pass membrane protein</topology>
    </subcellularLocation>
</comment>
<evidence type="ECO:0000313" key="11">
    <source>
        <dbReference type="EMBL" id="MFC4295047.1"/>
    </source>
</evidence>
<feature type="domain" description="Type II secretion system protein GspI C-terminal" evidence="10">
    <location>
        <begin position="48"/>
        <end position="113"/>
    </location>
</feature>
<evidence type="ECO:0000256" key="9">
    <source>
        <dbReference type="RuleBase" id="RU368030"/>
    </source>
</evidence>
<evidence type="ECO:0000256" key="8">
    <source>
        <dbReference type="ARBA" id="ARBA00023136"/>
    </source>
</evidence>
<evidence type="ECO:0000256" key="3">
    <source>
        <dbReference type="ARBA" id="ARBA00022475"/>
    </source>
</evidence>
<protein>
    <recommendedName>
        <fullName evidence="9">Type II secretion system protein I</fullName>
        <shortName evidence="9">T2SS minor pseudopilin I</shortName>
    </recommendedName>
</protein>
<accession>A0ABV8RP36</accession>
<dbReference type="NCBIfam" id="TIGR02532">
    <property type="entry name" value="IV_pilin_GFxxxE"/>
    <property type="match status" value="1"/>
</dbReference>
<evidence type="ECO:0000256" key="7">
    <source>
        <dbReference type="ARBA" id="ARBA00022989"/>
    </source>
</evidence>
<dbReference type="Pfam" id="PF07963">
    <property type="entry name" value="N_methyl"/>
    <property type="match status" value="1"/>
</dbReference>
<keyword evidence="7 9" id="KW-1133">Transmembrane helix</keyword>
<comment type="caution">
    <text evidence="11">The sequence shown here is derived from an EMBL/GenBank/DDBJ whole genome shotgun (WGS) entry which is preliminary data.</text>
</comment>
<name>A0ABV8RP36_9SPHN</name>
<evidence type="ECO:0000256" key="4">
    <source>
        <dbReference type="ARBA" id="ARBA00022481"/>
    </source>
</evidence>
<feature type="transmembrane region" description="Helical" evidence="9">
    <location>
        <begin position="15"/>
        <end position="35"/>
    </location>
</feature>
<dbReference type="Gene3D" id="3.30.1300.30">
    <property type="entry name" value="GSPII I/J protein-like"/>
    <property type="match status" value="1"/>
</dbReference>
<evidence type="ECO:0000256" key="5">
    <source>
        <dbReference type="ARBA" id="ARBA00022519"/>
    </source>
</evidence>
<dbReference type="InterPro" id="IPR010052">
    <property type="entry name" value="T2SS_protein-GspI"/>
</dbReference>
<comment type="PTM">
    <text evidence="9">Cleaved by prepilin peptidase.</text>
</comment>
<evidence type="ECO:0000256" key="2">
    <source>
        <dbReference type="ARBA" id="ARBA00008358"/>
    </source>
</evidence>
<keyword evidence="8 9" id="KW-0472">Membrane</keyword>
<dbReference type="InterPro" id="IPR012902">
    <property type="entry name" value="N_methyl_site"/>
</dbReference>
<dbReference type="InterPro" id="IPR045584">
    <property type="entry name" value="Pilin-like"/>
</dbReference>
<proteinExistence type="inferred from homology"/>
<evidence type="ECO:0000256" key="1">
    <source>
        <dbReference type="ARBA" id="ARBA00004377"/>
    </source>
</evidence>
<dbReference type="EMBL" id="JBHSDR010000006">
    <property type="protein sequence ID" value="MFC4295047.1"/>
    <property type="molecule type" value="Genomic_DNA"/>
</dbReference>
<comment type="similarity">
    <text evidence="2 9">Belongs to the GSP I family.</text>
</comment>
<sequence>MARAKLRANHGEAGFTLIEMLVALAVFALAALALLRMEGASISRTADLDQRMLREVVAQNLAAEWITDPQPPSLGDAQGTTTNAGRSFAWSRSVAPAGAPGVLRMLLSVRETTPGMASQAMTLEFMRQGGV</sequence>
<dbReference type="NCBIfam" id="TIGR01707">
    <property type="entry name" value="gspI"/>
    <property type="match status" value="1"/>
</dbReference>
<gene>
    <name evidence="11" type="primary">gspI</name>
    <name evidence="11" type="ORF">ACFO0A_08265</name>
</gene>
<dbReference type="Pfam" id="PF02501">
    <property type="entry name" value="T2SSI"/>
    <property type="match status" value="1"/>
</dbReference>
<evidence type="ECO:0000259" key="10">
    <source>
        <dbReference type="Pfam" id="PF02501"/>
    </source>
</evidence>
<organism evidence="11 12">
    <name type="scientific">Novosphingobium tardum</name>
    <dbReference type="NCBI Taxonomy" id="1538021"/>
    <lineage>
        <taxon>Bacteria</taxon>
        <taxon>Pseudomonadati</taxon>
        <taxon>Pseudomonadota</taxon>
        <taxon>Alphaproteobacteria</taxon>
        <taxon>Sphingomonadales</taxon>
        <taxon>Sphingomonadaceae</taxon>
        <taxon>Novosphingobium</taxon>
    </lineage>
</organism>
<dbReference type="PANTHER" id="PTHR38779:SF2">
    <property type="entry name" value="TYPE II SECRETION SYSTEM PROTEIN I-RELATED"/>
    <property type="match status" value="1"/>
</dbReference>
<keyword evidence="4 9" id="KW-0488">Methylation</keyword>
<comment type="subunit">
    <text evidence="9">Type II secretion is composed of four main components: the outer membrane complex, the inner membrane complex, the cytoplasmic secretion ATPase and the periplasm-spanning pseudopilus.</text>
</comment>
<comment type="function">
    <text evidence="9">Component of the type II secretion system required for the energy-dependent secretion of extracellular factors such as proteases and toxins from the periplasm.</text>
</comment>
<dbReference type="Proteomes" id="UP001595828">
    <property type="component" value="Unassembled WGS sequence"/>
</dbReference>
<evidence type="ECO:0000313" key="12">
    <source>
        <dbReference type="Proteomes" id="UP001595828"/>
    </source>
</evidence>
<keyword evidence="6 9" id="KW-0812">Transmembrane</keyword>
<dbReference type="RefSeq" id="WP_379538536.1">
    <property type="nucleotide sequence ID" value="NZ_JBHSDR010000006.1"/>
</dbReference>
<dbReference type="PROSITE" id="PS00409">
    <property type="entry name" value="PROKAR_NTER_METHYL"/>
    <property type="match status" value="1"/>
</dbReference>
<dbReference type="SUPFAM" id="SSF54523">
    <property type="entry name" value="Pili subunits"/>
    <property type="match status" value="1"/>
</dbReference>
<dbReference type="PANTHER" id="PTHR38779">
    <property type="entry name" value="TYPE II SECRETION SYSTEM PROTEIN I-RELATED"/>
    <property type="match status" value="1"/>
</dbReference>
<keyword evidence="5 9" id="KW-0997">Cell inner membrane</keyword>
<dbReference type="InterPro" id="IPR003413">
    <property type="entry name" value="T2SS_GspI_C"/>
</dbReference>
<keyword evidence="3" id="KW-1003">Cell membrane</keyword>
<reference evidence="12" key="1">
    <citation type="journal article" date="2019" name="Int. J. Syst. Evol. Microbiol.">
        <title>The Global Catalogue of Microorganisms (GCM) 10K type strain sequencing project: providing services to taxonomists for standard genome sequencing and annotation.</title>
        <authorList>
            <consortium name="The Broad Institute Genomics Platform"/>
            <consortium name="The Broad Institute Genome Sequencing Center for Infectious Disease"/>
            <person name="Wu L."/>
            <person name="Ma J."/>
        </authorList>
    </citation>
    <scope>NUCLEOTIDE SEQUENCE [LARGE SCALE GENOMIC DNA]</scope>
    <source>
        <strain evidence="12">CGMCC 1.12989</strain>
    </source>
</reference>
<evidence type="ECO:0000256" key="6">
    <source>
        <dbReference type="ARBA" id="ARBA00022692"/>
    </source>
</evidence>
<keyword evidence="12" id="KW-1185">Reference proteome</keyword>